<dbReference type="EMBL" id="JACOOK010000001">
    <property type="protein sequence ID" value="MBC5616041.1"/>
    <property type="molecule type" value="Genomic_DNA"/>
</dbReference>
<organism evidence="2 3">
    <name type="scientific">Alistipes hominis</name>
    <dbReference type="NCBI Taxonomy" id="2763015"/>
    <lineage>
        <taxon>Bacteria</taxon>
        <taxon>Pseudomonadati</taxon>
        <taxon>Bacteroidota</taxon>
        <taxon>Bacteroidia</taxon>
        <taxon>Bacteroidales</taxon>
        <taxon>Rikenellaceae</taxon>
        <taxon>Alistipes</taxon>
    </lineage>
</organism>
<comment type="caution">
    <text evidence="2">The sequence shown here is derived from an EMBL/GenBank/DDBJ whole genome shotgun (WGS) entry which is preliminary data.</text>
</comment>
<accession>A0ABR7CK49</accession>
<sequence>MRYLLILICVVFGGGELCAQPAVAFETKTYDLGEVGEKGGAVSRDFRFENTGDAPLVIIKAETACNCTKVRFSRKPVAPGRKGTVTVVYDPAKQDGSFLKAVKILTNTPEKQYIVTIRGNVVP</sequence>
<evidence type="ECO:0000313" key="3">
    <source>
        <dbReference type="Proteomes" id="UP000636891"/>
    </source>
</evidence>
<dbReference type="Pfam" id="PF07610">
    <property type="entry name" value="DUF1573"/>
    <property type="match status" value="1"/>
</dbReference>
<dbReference type="PANTHER" id="PTHR37833">
    <property type="entry name" value="LIPOPROTEIN-RELATED"/>
    <property type="match status" value="1"/>
</dbReference>
<dbReference type="InterPro" id="IPR011467">
    <property type="entry name" value="DUF1573"/>
</dbReference>
<keyword evidence="3" id="KW-1185">Reference proteome</keyword>
<dbReference type="Proteomes" id="UP000636891">
    <property type="component" value="Unassembled WGS sequence"/>
</dbReference>
<protein>
    <submittedName>
        <fullName evidence="2">DUF1573 domain-containing protein</fullName>
    </submittedName>
</protein>
<reference evidence="2 3" key="1">
    <citation type="submission" date="2020-08" db="EMBL/GenBank/DDBJ databases">
        <title>Genome public.</title>
        <authorList>
            <person name="Liu C."/>
            <person name="Sun Q."/>
        </authorList>
    </citation>
    <scope>NUCLEOTIDE SEQUENCE [LARGE SCALE GENOMIC DNA]</scope>
    <source>
        <strain evidence="2 3">New-7</strain>
    </source>
</reference>
<feature type="chain" id="PRO_5047012810" evidence="1">
    <location>
        <begin position="25"/>
        <end position="123"/>
    </location>
</feature>
<feature type="signal peptide" evidence="1">
    <location>
        <begin position="1"/>
        <end position="24"/>
    </location>
</feature>
<dbReference type="InterPro" id="IPR013783">
    <property type="entry name" value="Ig-like_fold"/>
</dbReference>
<proteinExistence type="predicted"/>
<dbReference type="RefSeq" id="WP_101571461.1">
    <property type="nucleotide sequence ID" value="NZ_JACOOK010000001.1"/>
</dbReference>
<dbReference type="Gene3D" id="2.60.40.10">
    <property type="entry name" value="Immunoglobulins"/>
    <property type="match status" value="1"/>
</dbReference>
<evidence type="ECO:0000256" key="1">
    <source>
        <dbReference type="SAM" id="SignalP"/>
    </source>
</evidence>
<dbReference type="PANTHER" id="PTHR37833:SF1">
    <property type="entry name" value="SIGNAL PEPTIDE PROTEIN"/>
    <property type="match status" value="1"/>
</dbReference>
<keyword evidence="1" id="KW-0732">Signal</keyword>
<evidence type="ECO:0000313" key="2">
    <source>
        <dbReference type="EMBL" id="MBC5616041.1"/>
    </source>
</evidence>
<gene>
    <name evidence="2" type="ORF">H8S08_03280</name>
</gene>
<name>A0ABR7CK49_9BACT</name>